<dbReference type="GO" id="GO:0003964">
    <property type="term" value="F:RNA-directed DNA polymerase activity"/>
    <property type="evidence" value="ECO:0007669"/>
    <property type="project" value="UniProtKB-EC"/>
</dbReference>
<feature type="domain" description="Integrase zinc-binding" evidence="3">
    <location>
        <begin position="121"/>
        <end position="180"/>
    </location>
</feature>
<dbReference type="EMBL" id="KZ357159">
    <property type="protein sequence ID" value="PIO59692.1"/>
    <property type="molecule type" value="Genomic_DNA"/>
</dbReference>
<proteinExistence type="predicted"/>
<name>A0A2G9TQE8_TELCI</name>
<dbReference type="InterPro" id="IPR050951">
    <property type="entry name" value="Retrovirus_Pol_polyprotein"/>
</dbReference>
<evidence type="ECO:0000256" key="1">
    <source>
        <dbReference type="ARBA" id="ARBA00012493"/>
    </source>
</evidence>
<dbReference type="OrthoDB" id="5830590at2759"/>
<dbReference type="PANTHER" id="PTHR37984">
    <property type="entry name" value="PROTEIN CBG26694"/>
    <property type="match status" value="1"/>
</dbReference>
<dbReference type="EC" id="2.7.7.49" evidence="1"/>
<dbReference type="InterPro" id="IPR041588">
    <property type="entry name" value="Integrase_H2C2"/>
</dbReference>
<dbReference type="Pfam" id="PF17921">
    <property type="entry name" value="Integrase_H2C2"/>
    <property type="match status" value="1"/>
</dbReference>
<accession>A0A2G9TQE8</accession>
<dbReference type="AlphaFoldDB" id="A0A2G9TQE8"/>
<gene>
    <name evidence="4" type="ORF">TELCIR_18836</name>
</gene>
<dbReference type="Gene3D" id="1.10.340.70">
    <property type="match status" value="1"/>
</dbReference>
<evidence type="ECO:0000313" key="5">
    <source>
        <dbReference type="Proteomes" id="UP000230423"/>
    </source>
</evidence>
<sequence length="283" mass="32158">VANRKVQFKDEDPESDDIVEFPVSVNVVQPAVCSVRPSLLCLGHLRAIRPYDALLEQKQDPFCSTILSFIETQRFPDSVDEAQKPFLLSVAENCSIQKNGCLYYCERRSPQSPMRFERLVIPEKLKEPVFLAFHSSPSAGGHFNWRKTLAKISRKYFWPHMSEDIFALCRSCDECQRKRNQQMNREQLTPVISGAVFDKVYVDLTGPLHTSEDDNSGKHPYSLSRVMDCTPPDPPPADTDITVPAHADESDTDERRLSVKMNVKLVAYGVESMRTTMFALNLI</sequence>
<organism evidence="4 5">
    <name type="scientific">Teladorsagia circumcincta</name>
    <name type="common">Brown stomach worm</name>
    <name type="synonym">Ostertagia circumcincta</name>
    <dbReference type="NCBI Taxonomy" id="45464"/>
    <lineage>
        <taxon>Eukaryota</taxon>
        <taxon>Metazoa</taxon>
        <taxon>Ecdysozoa</taxon>
        <taxon>Nematoda</taxon>
        <taxon>Chromadorea</taxon>
        <taxon>Rhabditida</taxon>
        <taxon>Rhabditina</taxon>
        <taxon>Rhabditomorpha</taxon>
        <taxon>Strongyloidea</taxon>
        <taxon>Trichostrongylidae</taxon>
        <taxon>Teladorsagia</taxon>
    </lineage>
</organism>
<dbReference type="PANTHER" id="PTHR37984:SF15">
    <property type="entry name" value="INTEGRASE CATALYTIC DOMAIN-CONTAINING PROTEIN"/>
    <property type="match status" value="1"/>
</dbReference>
<feature type="region of interest" description="Disordered" evidence="2">
    <location>
        <begin position="228"/>
        <end position="253"/>
    </location>
</feature>
<evidence type="ECO:0000256" key="2">
    <source>
        <dbReference type="SAM" id="MobiDB-lite"/>
    </source>
</evidence>
<feature type="non-terminal residue" evidence="4">
    <location>
        <position position="283"/>
    </location>
</feature>
<keyword evidence="5" id="KW-1185">Reference proteome</keyword>
<reference evidence="4 5" key="1">
    <citation type="submission" date="2015-09" db="EMBL/GenBank/DDBJ databases">
        <title>Draft genome of the parasitic nematode Teladorsagia circumcincta isolate WARC Sus (inbred).</title>
        <authorList>
            <person name="Mitreva M."/>
        </authorList>
    </citation>
    <scope>NUCLEOTIDE SEQUENCE [LARGE SCALE GENOMIC DNA]</scope>
    <source>
        <strain evidence="4 5">S</strain>
    </source>
</reference>
<evidence type="ECO:0000259" key="3">
    <source>
        <dbReference type="Pfam" id="PF17921"/>
    </source>
</evidence>
<protein>
    <recommendedName>
        <fullName evidence="1">RNA-directed DNA polymerase</fullName>
        <ecNumber evidence="1">2.7.7.49</ecNumber>
    </recommendedName>
</protein>
<feature type="non-terminal residue" evidence="4">
    <location>
        <position position="1"/>
    </location>
</feature>
<dbReference type="FunFam" id="1.10.340.70:FF:000001">
    <property type="entry name" value="Retrovirus-related Pol polyprotein from transposon gypsy-like Protein"/>
    <property type="match status" value="1"/>
</dbReference>
<evidence type="ECO:0000313" key="4">
    <source>
        <dbReference type="EMBL" id="PIO59692.1"/>
    </source>
</evidence>
<dbReference type="Proteomes" id="UP000230423">
    <property type="component" value="Unassembled WGS sequence"/>
</dbReference>